<evidence type="ECO:0000259" key="5">
    <source>
        <dbReference type="Pfam" id="PF04542"/>
    </source>
</evidence>
<evidence type="ECO:0000256" key="4">
    <source>
        <dbReference type="ARBA" id="ARBA00023163"/>
    </source>
</evidence>
<dbReference type="RefSeq" id="WP_378255325.1">
    <property type="nucleotide sequence ID" value="NZ_JBHSJV010000001.1"/>
</dbReference>
<dbReference type="EMBL" id="JBHULX010000039">
    <property type="protein sequence ID" value="MFD2593111.1"/>
    <property type="molecule type" value="Genomic_DNA"/>
</dbReference>
<dbReference type="Gene3D" id="1.10.10.10">
    <property type="entry name" value="Winged helix-like DNA-binding domain superfamily/Winged helix DNA-binding domain"/>
    <property type="match status" value="1"/>
</dbReference>
<protein>
    <submittedName>
        <fullName evidence="7">RNA polymerase sigma-70 factor</fullName>
    </submittedName>
</protein>
<evidence type="ECO:0000256" key="2">
    <source>
        <dbReference type="ARBA" id="ARBA00023015"/>
    </source>
</evidence>
<dbReference type="Pfam" id="PF08281">
    <property type="entry name" value="Sigma70_r4_2"/>
    <property type="match status" value="1"/>
</dbReference>
<name>A0ABW5NCY4_9FLAO</name>
<evidence type="ECO:0000256" key="1">
    <source>
        <dbReference type="ARBA" id="ARBA00010641"/>
    </source>
</evidence>
<dbReference type="SUPFAM" id="SSF88946">
    <property type="entry name" value="Sigma2 domain of RNA polymerase sigma factors"/>
    <property type="match status" value="1"/>
</dbReference>
<gene>
    <name evidence="7" type="ORF">ACFSTE_19895</name>
</gene>
<dbReference type="PANTHER" id="PTHR43133">
    <property type="entry name" value="RNA POLYMERASE ECF-TYPE SIGMA FACTO"/>
    <property type="match status" value="1"/>
</dbReference>
<feature type="domain" description="RNA polymerase sigma factor 70 region 4 type 2" evidence="6">
    <location>
        <begin position="106"/>
        <end position="151"/>
    </location>
</feature>
<evidence type="ECO:0000259" key="6">
    <source>
        <dbReference type="Pfam" id="PF08281"/>
    </source>
</evidence>
<dbReference type="InterPro" id="IPR007627">
    <property type="entry name" value="RNA_pol_sigma70_r2"/>
</dbReference>
<dbReference type="InterPro" id="IPR036388">
    <property type="entry name" value="WH-like_DNA-bd_sf"/>
</dbReference>
<dbReference type="Gene3D" id="1.10.1740.10">
    <property type="match status" value="1"/>
</dbReference>
<keyword evidence="3" id="KW-0731">Sigma factor</keyword>
<dbReference type="InterPro" id="IPR014327">
    <property type="entry name" value="RNA_pol_sigma70_bacteroid"/>
</dbReference>
<dbReference type="Proteomes" id="UP001597459">
    <property type="component" value="Unassembled WGS sequence"/>
</dbReference>
<keyword evidence="8" id="KW-1185">Reference proteome</keyword>
<reference evidence="8" key="1">
    <citation type="journal article" date="2019" name="Int. J. Syst. Evol. Microbiol.">
        <title>The Global Catalogue of Microorganisms (GCM) 10K type strain sequencing project: providing services to taxonomists for standard genome sequencing and annotation.</title>
        <authorList>
            <consortium name="The Broad Institute Genomics Platform"/>
            <consortium name="The Broad Institute Genome Sequencing Center for Infectious Disease"/>
            <person name="Wu L."/>
            <person name="Ma J."/>
        </authorList>
    </citation>
    <scope>NUCLEOTIDE SEQUENCE [LARGE SCALE GENOMIC DNA]</scope>
    <source>
        <strain evidence="8">KCTC 42423</strain>
    </source>
</reference>
<comment type="caution">
    <text evidence="7">The sequence shown here is derived from an EMBL/GenBank/DDBJ whole genome shotgun (WGS) entry which is preliminary data.</text>
</comment>
<dbReference type="CDD" id="cd06171">
    <property type="entry name" value="Sigma70_r4"/>
    <property type="match status" value="1"/>
</dbReference>
<evidence type="ECO:0000313" key="8">
    <source>
        <dbReference type="Proteomes" id="UP001597459"/>
    </source>
</evidence>
<comment type="similarity">
    <text evidence="1">Belongs to the sigma-70 factor family. ECF subfamily.</text>
</comment>
<evidence type="ECO:0000313" key="7">
    <source>
        <dbReference type="EMBL" id="MFD2593111.1"/>
    </source>
</evidence>
<feature type="domain" description="RNA polymerase sigma-70 region 2" evidence="5">
    <location>
        <begin position="6"/>
        <end position="71"/>
    </location>
</feature>
<evidence type="ECO:0000256" key="3">
    <source>
        <dbReference type="ARBA" id="ARBA00023082"/>
    </source>
</evidence>
<accession>A0ABW5NCY4</accession>
<dbReference type="NCBIfam" id="TIGR02985">
    <property type="entry name" value="Sig70_bacteroi1"/>
    <property type="match status" value="1"/>
</dbReference>
<dbReference type="PANTHER" id="PTHR43133:SF46">
    <property type="entry name" value="RNA POLYMERASE SIGMA-70 FACTOR ECF SUBFAMILY"/>
    <property type="match status" value="1"/>
</dbReference>
<dbReference type="InterPro" id="IPR013324">
    <property type="entry name" value="RNA_pol_sigma_r3/r4-like"/>
</dbReference>
<dbReference type="NCBIfam" id="TIGR02937">
    <property type="entry name" value="sigma70-ECF"/>
    <property type="match status" value="1"/>
</dbReference>
<dbReference type="Pfam" id="PF04542">
    <property type="entry name" value="Sigma70_r2"/>
    <property type="match status" value="1"/>
</dbReference>
<proteinExistence type="inferred from homology"/>
<dbReference type="InterPro" id="IPR039425">
    <property type="entry name" value="RNA_pol_sigma-70-like"/>
</dbReference>
<sequence length="170" mass="19749">MSIKDLFQEYYSPLCNYATKIVNNNDIAEDIVQGLFIQLWENDKVTTIDKPERFLLRSTKFKCIDYLRKQTTQKEVAVDSFSDFGTVETADMDEQDIEPLLLFFASKLPLKTREVFLLSRKSGLTYREIAEEQGVSIKTVENQMGKALKEMRSLLKTHDFFALLVLLKIF</sequence>
<dbReference type="SUPFAM" id="SSF88659">
    <property type="entry name" value="Sigma3 and sigma4 domains of RNA polymerase sigma factors"/>
    <property type="match status" value="1"/>
</dbReference>
<dbReference type="InterPro" id="IPR013325">
    <property type="entry name" value="RNA_pol_sigma_r2"/>
</dbReference>
<dbReference type="InterPro" id="IPR014284">
    <property type="entry name" value="RNA_pol_sigma-70_dom"/>
</dbReference>
<keyword evidence="2" id="KW-0805">Transcription regulation</keyword>
<keyword evidence="4" id="KW-0804">Transcription</keyword>
<organism evidence="7 8">
    <name type="scientific">Aquimarina hainanensis</name>
    <dbReference type="NCBI Taxonomy" id="1578017"/>
    <lineage>
        <taxon>Bacteria</taxon>
        <taxon>Pseudomonadati</taxon>
        <taxon>Bacteroidota</taxon>
        <taxon>Flavobacteriia</taxon>
        <taxon>Flavobacteriales</taxon>
        <taxon>Flavobacteriaceae</taxon>
        <taxon>Aquimarina</taxon>
    </lineage>
</organism>
<dbReference type="InterPro" id="IPR013249">
    <property type="entry name" value="RNA_pol_sigma70_r4_t2"/>
</dbReference>